<keyword evidence="9" id="KW-1185">Reference proteome</keyword>
<gene>
    <name evidence="8" type="ORF">GCM10011531_15620</name>
</gene>
<evidence type="ECO:0000256" key="5">
    <source>
        <dbReference type="ARBA" id="ARBA00023315"/>
    </source>
</evidence>
<evidence type="ECO:0000256" key="4">
    <source>
        <dbReference type="ARBA" id="ARBA00022984"/>
    </source>
</evidence>
<keyword evidence="3" id="KW-0133">Cell shape</keyword>
<dbReference type="AlphaFoldDB" id="A0A8J2X9Y0"/>
<keyword evidence="2" id="KW-0808">Transferase</keyword>
<dbReference type="InterPro" id="IPR003447">
    <property type="entry name" value="FEMABX"/>
</dbReference>
<proteinExistence type="inferred from homology"/>
<dbReference type="PROSITE" id="PS51191">
    <property type="entry name" value="FEMABX"/>
    <property type="match status" value="1"/>
</dbReference>
<evidence type="ECO:0000256" key="6">
    <source>
        <dbReference type="ARBA" id="ARBA00023316"/>
    </source>
</evidence>
<dbReference type="InterPro" id="IPR016181">
    <property type="entry name" value="Acyl_CoA_acyltransferase"/>
</dbReference>
<organism evidence="8 9">
    <name type="scientific">Aquaticitalea lipolytica</name>
    <dbReference type="NCBI Taxonomy" id="1247562"/>
    <lineage>
        <taxon>Bacteria</taxon>
        <taxon>Pseudomonadati</taxon>
        <taxon>Bacteroidota</taxon>
        <taxon>Flavobacteriia</taxon>
        <taxon>Flavobacteriales</taxon>
        <taxon>Flavobacteriaceae</taxon>
        <taxon>Aquaticitalea</taxon>
    </lineage>
</organism>
<dbReference type="GO" id="GO:0071555">
    <property type="term" value="P:cell wall organization"/>
    <property type="evidence" value="ECO:0007669"/>
    <property type="project" value="UniProtKB-KW"/>
</dbReference>
<dbReference type="EMBL" id="BMIC01000002">
    <property type="protein sequence ID" value="GFZ85335.1"/>
    <property type="molecule type" value="Genomic_DNA"/>
</dbReference>
<dbReference type="SUPFAM" id="SSF55729">
    <property type="entry name" value="Acyl-CoA N-acyltransferases (Nat)"/>
    <property type="match status" value="1"/>
</dbReference>
<feature type="domain" description="BioF2-like acetyltransferase" evidence="7">
    <location>
        <begin position="158"/>
        <end position="290"/>
    </location>
</feature>
<dbReference type="GO" id="GO:0009252">
    <property type="term" value="P:peptidoglycan biosynthetic process"/>
    <property type="evidence" value="ECO:0007669"/>
    <property type="project" value="UniProtKB-KW"/>
</dbReference>
<dbReference type="GO" id="GO:0016755">
    <property type="term" value="F:aminoacyltransferase activity"/>
    <property type="evidence" value="ECO:0007669"/>
    <property type="project" value="InterPro"/>
</dbReference>
<dbReference type="RefSeq" id="WP_188605800.1">
    <property type="nucleotide sequence ID" value="NZ_BMIC01000002.1"/>
</dbReference>
<dbReference type="InterPro" id="IPR050644">
    <property type="entry name" value="PG_Glycine_Bridge_Synth"/>
</dbReference>
<comment type="similarity">
    <text evidence="1">Belongs to the FemABX family.</text>
</comment>
<protein>
    <recommendedName>
        <fullName evidence="7">BioF2-like acetyltransferase domain-containing protein</fullName>
    </recommendedName>
</protein>
<keyword evidence="5" id="KW-0012">Acyltransferase</keyword>
<accession>A0A8J2X9Y0</accession>
<dbReference type="Proteomes" id="UP000598120">
    <property type="component" value="Unassembled WGS sequence"/>
</dbReference>
<dbReference type="Pfam" id="PF13480">
    <property type="entry name" value="Acetyltransf_6"/>
    <property type="match status" value="1"/>
</dbReference>
<dbReference type="GO" id="GO:0008360">
    <property type="term" value="P:regulation of cell shape"/>
    <property type="evidence" value="ECO:0007669"/>
    <property type="project" value="UniProtKB-KW"/>
</dbReference>
<dbReference type="PANTHER" id="PTHR36174">
    <property type="entry name" value="LIPID II:GLYCINE GLYCYLTRANSFERASE"/>
    <property type="match status" value="1"/>
</dbReference>
<comment type="caution">
    <text evidence="8">The sequence shown here is derived from an EMBL/GenBank/DDBJ whole genome shotgun (WGS) entry which is preliminary data.</text>
</comment>
<evidence type="ECO:0000256" key="1">
    <source>
        <dbReference type="ARBA" id="ARBA00009943"/>
    </source>
</evidence>
<dbReference type="PANTHER" id="PTHR36174:SF1">
    <property type="entry name" value="LIPID II:GLYCINE GLYCYLTRANSFERASE"/>
    <property type="match status" value="1"/>
</dbReference>
<dbReference type="Gene3D" id="3.40.630.30">
    <property type="match status" value="1"/>
</dbReference>
<evidence type="ECO:0000313" key="8">
    <source>
        <dbReference type="EMBL" id="GFZ85335.1"/>
    </source>
</evidence>
<keyword evidence="4" id="KW-0573">Peptidoglycan synthesis</keyword>
<evidence type="ECO:0000256" key="3">
    <source>
        <dbReference type="ARBA" id="ARBA00022960"/>
    </source>
</evidence>
<evidence type="ECO:0000313" key="9">
    <source>
        <dbReference type="Proteomes" id="UP000598120"/>
    </source>
</evidence>
<evidence type="ECO:0000256" key="2">
    <source>
        <dbReference type="ARBA" id="ARBA00022679"/>
    </source>
</evidence>
<reference evidence="8 9" key="1">
    <citation type="journal article" date="2014" name="Int. J. Syst. Evol. Microbiol.">
        <title>Complete genome sequence of Corynebacterium casei LMG S-19264T (=DSM 44701T), isolated from a smear-ripened cheese.</title>
        <authorList>
            <consortium name="US DOE Joint Genome Institute (JGI-PGF)"/>
            <person name="Walter F."/>
            <person name="Albersmeier A."/>
            <person name="Kalinowski J."/>
            <person name="Ruckert C."/>
        </authorList>
    </citation>
    <scope>NUCLEOTIDE SEQUENCE [LARGE SCALE GENOMIC DNA]</scope>
    <source>
        <strain evidence="8 9">CGMCC 1.15295</strain>
    </source>
</reference>
<evidence type="ECO:0000259" key="7">
    <source>
        <dbReference type="Pfam" id="PF13480"/>
    </source>
</evidence>
<dbReference type="InterPro" id="IPR038740">
    <property type="entry name" value="BioF2-like_GNAT_dom"/>
</dbReference>
<keyword evidence="6" id="KW-0961">Cell wall biogenesis/degradation</keyword>
<sequence>MQLKILDLSNTNDVHLYNEVYNSIKEKIPYYRAEFIDTFSLGLKNTYSFLFSDGSNHMIIMPFHLREIEYHDTTKYYDVISTYGYSGPLFNDTVTDTSIKQFWSKVDEWYAQNNIVSEFIRFNLGNNHLYYSGTCNPTLLNIKGNLLEPNTQWENYDRKVRKNVNKAIKHGLRIDIYYRNITPIIFEHFYNIYIETMDRANASKEYYFSKQKIESFIGSLKDNCAIAIAYKESTPIASELVLLSKSNMYSFLGGTRSDYFKLRPNDLLKDKLINWAYTNGFKHYILGGGYGSNDGIYNFKKTFFPNDVAIFYTGRKIVNKNIYNQLSNITEETPNTNDTFFPLYRK</sequence>
<name>A0A8J2X9Y0_9FLAO</name>